<dbReference type="Pfam" id="PF00168">
    <property type="entry name" value="C2"/>
    <property type="match status" value="2"/>
</dbReference>
<feature type="compositionally biased region" description="Polar residues" evidence="1">
    <location>
        <begin position="210"/>
        <end position="234"/>
    </location>
</feature>
<dbReference type="SUPFAM" id="SSF49562">
    <property type="entry name" value="C2 domain (Calcium/lipid-binding domain, CaLB)"/>
    <property type="match status" value="2"/>
</dbReference>
<dbReference type="Gene3D" id="2.60.40.150">
    <property type="entry name" value="C2 domain"/>
    <property type="match status" value="2"/>
</dbReference>
<evidence type="ECO:0000313" key="4">
    <source>
        <dbReference type="EMBL" id="ADY45672.1"/>
    </source>
</evidence>
<proteinExistence type="evidence at transcript level"/>
<keyword evidence="2" id="KW-0472">Membrane</keyword>
<accession>F1L6B8</accession>
<organism evidence="4">
    <name type="scientific">Ascaris suum</name>
    <name type="common">Pig roundworm</name>
    <name type="synonym">Ascaris lumbricoides</name>
    <dbReference type="NCBI Taxonomy" id="6253"/>
    <lineage>
        <taxon>Eukaryota</taxon>
        <taxon>Metazoa</taxon>
        <taxon>Ecdysozoa</taxon>
        <taxon>Nematoda</taxon>
        <taxon>Chromadorea</taxon>
        <taxon>Rhabditida</taxon>
        <taxon>Spirurina</taxon>
        <taxon>Ascaridomorpha</taxon>
        <taxon>Ascaridoidea</taxon>
        <taxon>Ascarididae</taxon>
        <taxon>Ascaris</taxon>
    </lineage>
</organism>
<dbReference type="InterPro" id="IPR035892">
    <property type="entry name" value="C2_domain_sf"/>
</dbReference>
<protein>
    <submittedName>
        <fullName evidence="4">Synaptotagmin-9</fullName>
    </submittedName>
</protein>
<dbReference type="AlphaFoldDB" id="F1L6B8"/>
<dbReference type="PANTHER" id="PTHR10024">
    <property type="entry name" value="SYNAPTOTAGMIN"/>
    <property type="match status" value="1"/>
</dbReference>
<dbReference type="GO" id="GO:0070382">
    <property type="term" value="C:exocytic vesicle"/>
    <property type="evidence" value="ECO:0007669"/>
    <property type="project" value="TreeGrafter"/>
</dbReference>
<feature type="region of interest" description="Disordered" evidence="1">
    <location>
        <begin position="200"/>
        <end position="234"/>
    </location>
</feature>
<feature type="domain" description="C2" evidence="3">
    <location>
        <begin position="164"/>
        <end position="296"/>
    </location>
</feature>
<name>F1L6B8_ASCSU</name>
<dbReference type="InterPro" id="IPR000008">
    <property type="entry name" value="C2_dom"/>
</dbReference>
<dbReference type="EMBL" id="JI172269">
    <property type="protein sequence ID" value="ADY45672.1"/>
    <property type="molecule type" value="mRNA"/>
</dbReference>
<dbReference type="GO" id="GO:0005509">
    <property type="term" value="F:calcium ion binding"/>
    <property type="evidence" value="ECO:0007669"/>
    <property type="project" value="TreeGrafter"/>
</dbReference>
<keyword evidence="2" id="KW-0812">Transmembrane</keyword>
<evidence type="ECO:0000256" key="1">
    <source>
        <dbReference type="SAM" id="MobiDB-lite"/>
    </source>
</evidence>
<dbReference type="GO" id="GO:0017156">
    <property type="term" value="P:calcium-ion regulated exocytosis"/>
    <property type="evidence" value="ECO:0007669"/>
    <property type="project" value="TreeGrafter"/>
</dbReference>
<feature type="transmembrane region" description="Helical" evidence="2">
    <location>
        <begin position="14"/>
        <end position="35"/>
    </location>
</feature>
<feature type="domain" description="C2" evidence="3">
    <location>
        <begin position="308"/>
        <end position="440"/>
    </location>
</feature>
<evidence type="ECO:0000259" key="3">
    <source>
        <dbReference type="PROSITE" id="PS50004"/>
    </source>
</evidence>
<dbReference type="SMART" id="SM00239">
    <property type="entry name" value="C2"/>
    <property type="match status" value="2"/>
</dbReference>
<dbReference type="GO" id="GO:0005544">
    <property type="term" value="F:calcium-dependent phospholipid binding"/>
    <property type="evidence" value="ECO:0007669"/>
    <property type="project" value="TreeGrafter"/>
</dbReference>
<dbReference type="PANTHER" id="PTHR10024:SF376">
    <property type="entry name" value="C2 DOMAIN-CONTAINING PROTEIN"/>
    <property type="match status" value="1"/>
</dbReference>
<dbReference type="PROSITE" id="PS50004">
    <property type="entry name" value="C2"/>
    <property type="match status" value="2"/>
</dbReference>
<dbReference type="CDD" id="cd00276">
    <property type="entry name" value="C2B_Synaptotagmin"/>
    <property type="match status" value="1"/>
</dbReference>
<keyword evidence="2" id="KW-1133">Transmembrane helix</keyword>
<dbReference type="GO" id="GO:0000149">
    <property type="term" value="F:SNARE binding"/>
    <property type="evidence" value="ECO:0007669"/>
    <property type="project" value="TreeGrafter"/>
</dbReference>
<evidence type="ECO:0000256" key="2">
    <source>
        <dbReference type="SAM" id="Phobius"/>
    </source>
</evidence>
<dbReference type="GO" id="GO:0001786">
    <property type="term" value="F:phosphatidylserine binding"/>
    <property type="evidence" value="ECO:0007669"/>
    <property type="project" value="TreeGrafter"/>
</dbReference>
<dbReference type="GO" id="GO:0030276">
    <property type="term" value="F:clathrin binding"/>
    <property type="evidence" value="ECO:0007669"/>
    <property type="project" value="TreeGrafter"/>
</dbReference>
<reference evidence="4" key="1">
    <citation type="journal article" date="2011" name="Genome Res.">
        <title>Deep small RNA sequencing from the nematode Ascaris reveals conservation, functional diversification, and novel developmental profiles.</title>
        <authorList>
            <person name="Wang J."/>
            <person name="Czech B."/>
            <person name="Crunk A."/>
            <person name="Wallace A."/>
            <person name="Mitreva M."/>
            <person name="Hannon G.J."/>
            <person name="Davis R.E."/>
        </authorList>
    </citation>
    <scope>NUCLEOTIDE SEQUENCE</scope>
</reference>
<sequence length="445" mass="50798">MAMQWIEMDSRSMAIMYVLSGTILITVIIFLVILAQYRRRRLNWYEQNLLDMTSSPPQYIRCRPFSHIDTDDEQQSASLKSLDTSDLARKQSRIINVAGQEEKPTPIPAGDLSGMFTVPRASYQSSSMFRNLHYSQFDTGLYQTPGYSQMNDSESLYDAESIGNYGSVKMGVSFDENLNLLTVSLRQAIDLNAKRQDGHPNPYFRVSLDIPSTNTDGQQRQKSPQQSKTYRDTSSPIMNDEFYFQVTGNVVNECRLEVSVYDYDQFSVDECIGYCWLTLGRLNVSSNNEAPTVFWAEVLPFDDNNGSGWGEVLFSLTYLSKAQRLTVNMFKARNLRVDSIEGQPAVAIRVTLLSNDEKRLKRKKTSTKKNTRNPQFNESLTFGIAKSSLCEIILEIEAIHEYGTFGMGCKVLGKMELPLHQCKELWRAIIREEKSKARWYTLDDA</sequence>
<dbReference type="GO" id="GO:0005886">
    <property type="term" value="C:plasma membrane"/>
    <property type="evidence" value="ECO:0007669"/>
    <property type="project" value="TreeGrafter"/>
</dbReference>